<feature type="binding site" evidence="15">
    <location>
        <position position="493"/>
    </location>
    <ligand>
        <name>Mg(2+)</name>
        <dbReference type="ChEBI" id="CHEBI:18420"/>
        <note>shared with alpha subunit</note>
    </ligand>
</feature>
<dbReference type="EMBL" id="JAFIRA010000055">
    <property type="protein sequence ID" value="MCJ2544293.1"/>
    <property type="molecule type" value="Genomic_DNA"/>
</dbReference>
<evidence type="ECO:0000256" key="13">
    <source>
        <dbReference type="ARBA" id="ARBA00023146"/>
    </source>
</evidence>
<dbReference type="InterPro" id="IPR009061">
    <property type="entry name" value="DNA-bd_dom_put_sf"/>
</dbReference>
<feature type="domain" description="B5" evidence="19">
    <location>
        <begin position="412"/>
        <end position="509"/>
    </location>
</feature>
<keyword evidence="6 15" id="KW-0436">Ligase</keyword>
<feature type="domain" description="FDX-ACB" evidence="18">
    <location>
        <begin position="736"/>
        <end position="829"/>
    </location>
</feature>
<dbReference type="PROSITE" id="PS51483">
    <property type="entry name" value="B5"/>
    <property type="match status" value="1"/>
</dbReference>
<gene>
    <name evidence="15" type="primary">pheT</name>
    <name evidence="20" type="ORF">JX360_15500</name>
</gene>
<evidence type="ECO:0000259" key="17">
    <source>
        <dbReference type="PROSITE" id="PS50886"/>
    </source>
</evidence>
<evidence type="ECO:0000259" key="18">
    <source>
        <dbReference type="PROSITE" id="PS51447"/>
    </source>
</evidence>
<proteinExistence type="inferred from homology"/>
<evidence type="ECO:0000256" key="5">
    <source>
        <dbReference type="ARBA" id="ARBA00022555"/>
    </source>
</evidence>
<keyword evidence="10 15" id="KW-0460">Magnesium</keyword>
<comment type="similarity">
    <text evidence="2 15">Belongs to the phenylalanyl-tRNA synthetase beta subunit family. Type 1 subfamily.</text>
</comment>
<keyword evidence="9 15" id="KW-0067">ATP-binding</keyword>
<dbReference type="Gene3D" id="2.40.50.140">
    <property type="entry name" value="Nucleic acid-binding proteins"/>
    <property type="match status" value="1"/>
</dbReference>
<evidence type="ECO:0000256" key="14">
    <source>
        <dbReference type="ARBA" id="ARBA00049255"/>
    </source>
</evidence>
<reference evidence="20" key="1">
    <citation type="submission" date="2021-02" db="EMBL/GenBank/DDBJ databases">
        <title>The CRISPR/cas machinery reduction and long-range gene transfer in the hot spring cyanobacterium Synechococcus.</title>
        <authorList>
            <person name="Dvorak P."/>
            <person name="Jahodarova E."/>
            <person name="Hasler P."/>
            <person name="Poulickova A."/>
        </authorList>
    </citation>
    <scope>NUCLEOTIDE SEQUENCE</scope>
    <source>
        <strain evidence="20">Rupite</strain>
    </source>
</reference>
<comment type="catalytic activity">
    <reaction evidence="14 15">
        <text>tRNA(Phe) + L-phenylalanine + ATP = L-phenylalanyl-tRNA(Phe) + AMP + diphosphate + H(+)</text>
        <dbReference type="Rhea" id="RHEA:19413"/>
        <dbReference type="Rhea" id="RHEA-COMP:9668"/>
        <dbReference type="Rhea" id="RHEA-COMP:9699"/>
        <dbReference type="ChEBI" id="CHEBI:15378"/>
        <dbReference type="ChEBI" id="CHEBI:30616"/>
        <dbReference type="ChEBI" id="CHEBI:33019"/>
        <dbReference type="ChEBI" id="CHEBI:58095"/>
        <dbReference type="ChEBI" id="CHEBI:78442"/>
        <dbReference type="ChEBI" id="CHEBI:78531"/>
        <dbReference type="ChEBI" id="CHEBI:456215"/>
        <dbReference type="EC" id="6.1.1.20"/>
    </reaction>
</comment>
<dbReference type="Pfam" id="PF17759">
    <property type="entry name" value="tRNA_synthFbeta"/>
    <property type="match status" value="1"/>
</dbReference>
<feature type="binding site" evidence="15">
    <location>
        <position position="487"/>
    </location>
    <ligand>
        <name>Mg(2+)</name>
        <dbReference type="ChEBI" id="CHEBI:18420"/>
        <note>shared with alpha subunit</note>
    </ligand>
</feature>
<dbReference type="Gene3D" id="3.50.40.10">
    <property type="entry name" value="Phenylalanyl-trna Synthetase, Chain B, domain 3"/>
    <property type="match status" value="1"/>
</dbReference>
<dbReference type="InterPro" id="IPR036690">
    <property type="entry name" value="Fdx_antiC-bd_sf"/>
</dbReference>
<keyword evidence="4 15" id="KW-0963">Cytoplasm</keyword>
<dbReference type="Pfam" id="PF03483">
    <property type="entry name" value="B3_4"/>
    <property type="match status" value="1"/>
</dbReference>
<evidence type="ECO:0000256" key="1">
    <source>
        <dbReference type="ARBA" id="ARBA00004496"/>
    </source>
</evidence>
<dbReference type="InterPro" id="IPR002547">
    <property type="entry name" value="tRNA-bd_dom"/>
</dbReference>
<dbReference type="PANTHER" id="PTHR10947:SF0">
    <property type="entry name" value="PHENYLALANINE--TRNA LIGASE BETA SUBUNIT"/>
    <property type="match status" value="1"/>
</dbReference>
<evidence type="ECO:0000313" key="21">
    <source>
        <dbReference type="Proteomes" id="UP000830835"/>
    </source>
</evidence>
<dbReference type="InterPro" id="IPR004532">
    <property type="entry name" value="Phe-tRNA-ligase_IIc_bsu_bact"/>
</dbReference>
<keyword evidence="21" id="KW-1185">Reference proteome</keyword>
<keyword evidence="7 15" id="KW-0479">Metal-binding</keyword>
<dbReference type="SMART" id="SM00896">
    <property type="entry name" value="FDX-ACB"/>
    <property type="match status" value="1"/>
</dbReference>
<evidence type="ECO:0000313" key="20">
    <source>
        <dbReference type="EMBL" id="MCJ2544293.1"/>
    </source>
</evidence>
<dbReference type="InterPro" id="IPR005121">
    <property type="entry name" value="Fdx_antiC-bd"/>
</dbReference>
<dbReference type="Gene3D" id="3.30.930.10">
    <property type="entry name" value="Bira Bifunctional Protein, Domain 2"/>
    <property type="match status" value="1"/>
</dbReference>
<dbReference type="RefSeq" id="WP_244352710.1">
    <property type="nucleotide sequence ID" value="NZ_JAFIRA010000055.1"/>
</dbReference>
<dbReference type="SUPFAM" id="SSF50249">
    <property type="entry name" value="Nucleic acid-binding proteins"/>
    <property type="match status" value="1"/>
</dbReference>
<dbReference type="SMART" id="SM00874">
    <property type="entry name" value="B5"/>
    <property type="match status" value="1"/>
</dbReference>
<evidence type="ECO:0000256" key="9">
    <source>
        <dbReference type="ARBA" id="ARBA00022840"/>
    </source>
</evidence>
<dbReference type="InterPro" id="IPR041616">
    <property type="entry name" value="PheRS_beta_core"/>
</dbReference>
<keyword evidence="11 16" id="KW-0694">RNA-binding</keyword>
<dbReference type="InterPro" id="IPR005146">
    <property type="entry name" value="B3/B4_tRNA-bd"/>
</dbReference>
<dbReference type="SUPFAM" id="SSF46955">
    <property type="entry name" value="Putative DNA-binding domain"/>
    <property type="match status" value="1"/>
</dbReference>
<dbReference type="HAMAP" id="MF_00283">
    <property type="entry name" value="Phe_tRNA_synth_beta1"/>
    <property type="match status" value="1"/>
</dbReference>
<evidence type="ECO:0000256" key="2">
    <source>
        <dbReference type="ARBA" id="ARBA00008653"/>
    </source>
</evidence>
<dbReference type="Proteomes" id="UP000830835">
    <property type="component" value="Unassembled WGS sequence"/>
</dbReference>
<dbReference type="Gene3D" id="3.30.56.10">
    <property type="match status" value="2"/>
</dbReference>
<protein>
    <recommendedName>
        <fullName evidence="15">Phenylalanine--tRNA ligase beta subunit</fullName>
        <ecNumber evidence="15">6.1.1.20</ecNumber>
    </recommendedName>
    <alternativeName>
        <fullName evidence="15">Phenylalanyl-tRNA synthetase beta subunit</fullName>
        <shortName evidence="15">PheRS</shortName>
    </alternativeName>
</protein>
<keyword evidence="12 15" id="KW-0648">Protein biosynthesis</keyword>
<evidence type="ECO:0000256" key="7">
    <source>
        <dbReference type="ARBA" id="ARBA00022723"/>
    </source>
</evidence>
<dbReference type="EC" id="6.1.1.20" evidence="15"/>
<feature type="binding site" evidence="15">
    <location>
        <position position="496"/>
    </location>
    <ligand>
        <name>Mg(2+)</name>
        <dbReference type="ChEBI" id="CHEBI:18420"/>
        <note>shared with alpha subunit</note>
    </ligand>
</feature>
<keyword evidence="5 16" id="KW-0820">tRNA-binding</keyword>
<feature type="domain" description="TRNA-binding" evidence="17">
    <location>
        <begin position="39"/>
        <end position="154"/>
    </location>
</feature>
<keyword evidence="13 15" id="KW-0030">Aminoacyl-tRNA synthetase</keyword>
<feature type="binding site" evidence="15">
    <location>
        <position position="497"/>
    </location>
    <ligand>
        <name>Mg(2+)</name>
        <dbReference type="ChEBI" id="CHEBI:18420"/>
        <note>shared with alpha subunit</note>
    </ligand>
</feature>
<dbReference type="Pfam" id="PF01588">
    <property type="entry name" value="tRNA_bind"/>
    <property type="match status" value="1"/>
</dbReference>
<comment type="subunit">
    <text evidence="3 15">Tetramer of two alpha and two beta subunits.</text>
</comment>
<sequence>MRISLKWLRELVDFELAPEELGEALTLVGFEVEDIEDRRTWADGVVLGKILKAEPHPNADKLQVCQVDLGAKQPATIVCGAANARAGILVAVATPGTHLPAIHLTIEKAEKRGVTSAGMICSLAELGLEKTSEGIHEFPPSLDLHTYPLGSDVRPLLGLDDVVLDLTSTANRADALSMVGIAREVAALTRNPLHLPSVAPLKAKPIAGLSLQIADAKACPAYSGVLIEGVKIGPSPDWLKHRLAAAGIRSINNVVDITNLILLEWGQPLHAFDWDRLLAALDNPKKPAIGVRLAQAGETLKTLDGQTRTLQAESHLITAADKPVALAGVMGGEETEVNLATTNIFLEAALFDPVVTRRSARSQSLRTEASARYERGVNFASLDQARDRAVQLILEWAGGKVTGLTSFDQRPSLERTLELRLSRLIDVLGDDVQAADVEEILPALGFQLSPCGVASKSDGKPATPETETAAVTRCVWQVKVPPYRLRDIEREIDLIEEFARLYGYDRFSETLPPEPQVGSLSVRESLTRQVREVLRGIGLTELYHISLCPVEPSLEDIQVRIANPLSPEYSAVRNALLPGLVEAFRYNWDQGNGPLQAFEIGRVFAHALPLSPHPYLEADHIGGILGGDPNPNDWQHHNRPMDWFEAKGLLVSALERLGFSPEFRVDPPAQQAAELHPGRQASLWIKGSRIGLFGQLHPRLCQEKGLPDHVYGFELELDPLLEGMEKRGIVQFLPFSPFPASDRDIAFFAPVGLSVGELEQAIRQAGGALLQSVQLFDEYRGPGVPEGQRSLAFRLVYRAPDRTLTDAEVETAQSQVRTQLEKQFQVTLRS</sequence>
<comment type="caution">
    <text evidence="20">The sequence shown here is derived from an EMBL/GenBank/DDBJ whole genome shotgun (WGS) entry which is preliminary data.</text>
</comment>
<evidence type="ECO:0000256" key="3">
    <source>
        <dbReference type="ARBA" id="ARBA00011209"/>
    </source>
</evidence>
<dbReference type="InterPro" id="IPR012340">
    <property type="entry name" value="NA-bd_OB-fold"/>
</dbReference>
<dbReference type="NCBIfam" id="TIGR00472">
    <property type="entry name" value="pheT_bact"/>
    <property type="match status" value="1"/>
</dbReference>
<dbReference type="PROSITE" id="PS50886">
    <property type="entry name" value="TRBD"/>
    <property type="match status" value="1"/>
</dbReference>
<evidence type="ECO:0000256" key="15">
    <source>
        <dbReference type="HAMAP-Rule" id="MF_00283"/>
    </source>
</evidence>
<dbReference type="InterPro" id="IPR045864">
    <property type="entry name" value="aa-tRNA-synth_II/BPL/LPL"/>
</dbReference>
<dbReference type="InterPro" id="IPR033714">
    <property type="entry name" value="tRNA_bind_bactPheRS"/>
</dbReference>
<comment type="subcellular location">
    <subcellularLocation>
        <location evidence="1 15">Cytoplasm</location>
    </subcellularLocation>
</comment>
<dbReference type="Pfam" id="PF03484">
    <property type="entry name" value="B5"/>
    <property type="match status" value="1"/>
</dbReference>
<evidence type="ECO:0000256" key="16">
    <source>
        <dbReference type="PROSITE-ProRule" id="PRU00209"/>
    </source>
</evidence>
<organism evidence="20 21">
    <name type="scientific">Thermostichus vulcanus str. 'Rupite'</name>
    <dbReference type="NCBI Taxonomy" id="2813851"/>
    <lineage>
        <taxon>Bacteria</taxon>
        <taxon>Bacillati</taxon>
        <taxon>Cyanobacteriota</taxon>
        <taxon>Cyanophyceae</taxon>
        <taxon>Thermostichales</taxon>
        <taxon>Thermostichaceae</taxon>
        <taxon>Thermostichus</taxon>
    </lineage>
</organism>
<evidence type="ECO:0000256" key="8">
    <source>
        <dbReference type="ARBA" id="ARBA00022741"/>
    </source>
</evidence>
<evidence type="ECO:0000256" key="6">
    <source>
        <dbReference type="ARBA" id="ARBA00022598"/>
    </source>
</evidence>
<evidence type="ECO:0000256" key="10">
    <source>
        <dbReference type="ARBA" id="ARBA00022842"/>
    </source>
</evidence>
<evidence type="ECO:0000256" key="4">
    <source>
        <dbReference type="ARBA" id="ARBA00022490"/>
    </source>
</evidence>
<evidence type="ECO:0000256" key="11">
    <source>
        <dbReference type="ARBA" id="ARBA00022884"/>
    </source>
</evidence>
<dbReference type="CDD" id="cd02796">
    <property type="entry name" value="tRNA_bind_bactPheRS"/>
    <property type="match status" value="1"/>
</dbReference>
<dbReference type="SUPFAM" id="SSF55681">
    <property type="entry name" value="Class II aaRS and biotin synthetases"/>
    <property type="match status" value="1"/>
</dbReference>
<comment type="cofactor">
    <cofactor evidence="15">
        <name>Mg(2+)</name>
        <dbReference type="ChEBI" id="CHEBI:18420"/>
    </cofactor>
    <text evidence="15">Binds 2 magnesium ions per tetramer.</text>
</comment>
<name>A0ABT0CES7_THEVL</name>
<dbReference type="PANTHER" id="PTHR10947">
    <property type="entry name" value="PHENYLALANYL-TRNA SYNTHETASE BETA CHAIN AND LEUCINE-RICH REPEAT-CONTAINING PROTEIN 47"/>
    <property type="match status" value="1"/>
</dbReference>
<evidence type="ECO:0000259" key="19">
    <source>
        <dbReference type="PROSITE" id="PS51483"/>
    </source>
</evidence>
<keyword evidence="8 15" id="KW-0547">Nucleotide-binding</keyword>
<dbReference type="InterPro" id="IPR045060">
    <property type="entry name" value="Phe-tRNA-ligase_IIc_bsu"/>
</dbReference>
<accession>A0ABT0CES7</accession>
<dbReference type="SUPFAM" id="SSF54991">
    <property type="entry name" value="Anticodon-binding domain of PheRS"/>
    <property type="match status" value="1"/>
</dbReference>
<dbReference type="Pfam" id="PF03147">
    <property type="entry name" value="FDX-ACB"/>
    <property type="match status" value="1"/>
</dbReference>
<dbReference type="SUPFAM" id="SSF56037">
    <property type="entry name" value="PheT/TilS domain"/>
    <property type="match status" value="1"/>
</dbReference>
<dbReference type="NCBIfam" id="NF045760">
    <property type="entry name" value="YtpR"/>
    <property type="match status" value="1"/>
</dbReference>
<dbReference type="InterPro" id="IPR005147">
    <property type="entry name" value="tRNA_synthase_B5-dom"/>
</dbReference>
<dbReference type="Gene3D" id="3.30.70.380">
    <property type="entry name" value="Ferrodoxin-fold anticodon-binding domain"/>
    <property type="match status" value="1"/>
</dbReference>
<evidence type="ECO:0000256" key="12">
    <source>
        <dbReference type="ARBA" id="ARBA00022917"/>
    </source>
</evidence>
<dbReference type="PROSITE" id="PS51447">
    <property type="entry name" value="FDX_ACB"/>
    <property type="match status" value="1"/>
</dbReference>
<dbReference type="InterPro" id="IPR020825">
    <property type="entry name" value="Phe-tRNA_synthase-like_B3/B4"/>
</dbReference>
<dbReference type="GO" id="GO:0004826">
    <property type="term" value="F:phenylalanine-tRNA ligase activity"/>
    <property type="evidence" value="ECO:0007669"/>
    <property type="project" value="UniProtKB-EC"/>
</dbReference>
<dbReference type="CDD" id="cd00769">
    <property type="entry name" value="PheRS_beta_core"/>
    <property type="match status" value="1"/>
</dbReference>
<dbReference type="SMART" id="SM00873">
    <property type="entry name" value="B3_4"/>
    <property type="match status" value="1"/>
</dbReference>